<organism evidence="2 3">
    <name type="scientific">Rhizobium leguminosarum</name>
    <dbReference type="NCBI Taxonomy" id="384"/>
    <lineage>
        <taxon>Bacteria</taxon>
        <taxon>Pseudomonadati</taxon>
        <taxon>Pseudomonadota</taxon>
        <taxon>Alphaproteobacteria</taxon>
        <taxon>Hyphomicrobiales</taxon>
        <taxon>Rhizobiaceae</taxon>
        <taxon>Rhizobium/Agrobacterium group</taxon>
        <taxon>Rhizobium</taxon>
    </lineage>
</organism>
<evidence type="ECO:0000313" key="3">
    <source>
        <dbReference type="Proteomes" id="UP000293652"/>
    </source>
</evidence>
<dbReference type="Proteomes" id="UP000293652">
    <property type="component" value="Unassembled WGS sequence"/>
</dbReference>
<reference evidence="2 3" key="1">
    <citation type="submission" date="2019-02" db="EMBL/GenBank/DDBJ databases">
        <title>The genomic architecture of introgression among sibling species of bacteria.</title>
        <authorList>
            <person name="Cavassim M.I.A."/>
            <person name="Moeskjaer S."/>
            <person name="Moslemi C."/>
            <person name="Fields B."/>
            <person name="Bachmann A."/>
            <person name="Vilhjalmsson B."/>
            <person name="Schierup M.H."/>
            <person name="Young J.P.W."/>
            <person name="Andersen S.U."/>
        </authorList>
    </citation>
    <scope>NUCLEOTIDE SEQUENCE [LARGE SCALE GENOMIC DNA]</scope>
    <source>
        <strain evidence="2 3">SM145A</strain>
    </source>
</reference>
<dbReference type="GO" id="GO:0003677">
    <property type="term" value="F:DNA binding"/>
    <property type="evidence" value="ECO:0007669"/>
    <property type="project" value="InterPro"/>
</dbReference>
<gene>
    <name evidence="2" type="ORF">ELI03_34640</name>
</gene>
<dbReference type="SUPFAM" id="SSF46955">
    <property type="entry name" value="Putative DNA-binding domain"/>
    <property type="match status" value="1"/>
</dbReference>
<sequence length="191" mass="21253">MSMMFPSFDLTVSVPAEDWAYAQRRLKYLEALLMRIVRHSENQEWFTAAELAGKILPGLPTTIEGVARKASKEKWPSRKGKFQGRFFKAFHVSSLPPRAFDALISSILDLPPIDEVVMIIPNPPIPAPVAREEPTNTAPPWLLPLVRIMKTETAGNLTEAWQKLPERLPPGVPLPEVKDAAAILVHFGIVG</sequence>
<dbReference type="PROSITE" id="PS51702">
    <property type="entry name" value="HTH_MU"/>
    <property type="match status" value="1"/>
</dbReference>
<dbReference type="EMBL" id="SIPC01000009">
    <property type="protein sequence ID" value="TAX64396.1"/>
    <property type="molecule type" value="Genomic_DNA"/>
</dbReference>
<protein>
    <recommendedName>
        <fullName evidence="1">HTH Mu-type domain-containing protein</fullName>
    </recommendedName>
</protein>
<dbReference type="InterPro" id="IPR003314">
    <property type="entry name" value="Mu-type_HTH"/>
</dbReference>
<dbReference type="Pfam" id="PF02316">
    <property type="entry name" value="HTH_Tnp_Mu_1"/>
    <property type="match status" value="1"/>
</dbReference>
<name>A0A4Q8XP41_RHILE</name>
<dbReference type="InterPro" id="IPR036388">
    <property type="entry name" value="WH-like_DNA-bd_sf"/>
</dbReference>
<evidence type="ECO:0000259" key="1">
    <source>
        <dbReference type="PROSITE" id="PS51702"/>
    </source>
</evidence>
<feature type="domain" description="HTH Mu-type" evidence="1">
    <location>
        <begin position="44"/>
        <end position="111"/>
    </location>
</feature>
<proteinExistence type="predicted"/>
<evidence type="ECO:0000313" key="2">
    <source>
        <dbReference type="EMBL" id="TAX64396.1"/>
    </source>
</evidence>
<dbReference type="AlphaFoldDB" id="A0A4Q8XP41"/>
<comment type="caution">
    <text evidence="2">The sequence shown here is derived from an EMBL/GenBank/DDBJ whole genome shotgun (WGS) entry which is preliminary data.</text>
</comment>
<accession>A0A4Q8XP41</accession>
<dbReference type="Gene3D" id="1.10.10.10">
    <property type="entry name" value="Winged helix-like DNA-binding domain superfamily/Winged helix DNA-binding domain"/>
    <property type="match status" value="1"/>
</dbReference>
<dbReference type="InterPro" id="IPR009061">
    <property type="entry name" value="DNA-bd_dom_put_sf"/>
</dbReference>